<dbReference type="OrthoDB" id="1122028at2"/>
<reference evidence="2 3" key="1">
    <citation type="submission" date="2017-11" db="EMBL/GenBank/DDBJ databases">
        <title>Taxonomic description and genome sequences of Spirosoma HA7 sp. nov., isolated from pollen microhabitat of Corylus avellana.</title>
        <authorList>
            <person name="Ambika Manirajan B."/>
            <person name="Suarez C."/>
            <person name="Ratering S."/>
            <person name="Geissler-Plaum R."/>
            <person name="Cardinale M."/>
            <person name="Sylvia S."/>
        </authorList>
    </citation>
    <scope>NUCLEOTIDE SEQUENCE [LARGE SCALE GENOMIC DNA]</scope>
    <source>
        <strain evidence="2 3">HA7</strain>
    </source>
</reference>
<organism evidence="2 3">
    <name type="scientific">Spirosoma pollinicola</name>
    <dbReference type="NCBI Taxonomy" id="2057025"/>
    <lineage>
        <taxon>Bacteria</taxon>
        <taxon>Pseudomonadati</taxon>
        <taxon>Bacteroidota</taxon>
        <taxon>Cytophagia</taxon>
        <taxon>Cytophagales</taxon>
        <taxon>Cytophagaceae</taxon>
        <taxon>Spirosoma</taxon>
    </lineage>
</organism>
<dbReference type="InterPro" id="IPR007024">
    <property type="entry name" value="BLUF_domain"/>
</dbReference>
<dbReference type="GO" id="GO:0009882">
    <property type="term" value="F:blue light photoreceptor activity"/>
    <property type="evidence" value="ECO:0007669"/>
    <property type="project" value="InterPro"/>
</dbReference>
<dbReference type="AlphaFoldDB" id="A0A2K8YTB4"/>
<proteinExistence type="predicted"/>
<dbReference type="InterPro" id="IPR036046">
    <property type="entry name" value="Acylphosphatase-like_dom_sf"/>
</dbReference>
<evidence type="ECO:0000313" key="3">
    <source>
        <dbReference type="Proteomes" id="UP000232883"/>
    </source>
</evidence>
<dbReference type="SMART" id="SM01034">
    <property type="entry name" value="BLUF"/>
    <property type="match status" value="1"/>
</dbReference>
<dbReference type="Pfam" id="PF04940">
    <property type="entry name" value="BLUF"/>
    <property type="match status" value="1"/>
</dbReference>
<dbReference type="Gene3D" id="3.30.70.100">
    <property type="match status" value="1"/>
</dbReference>
<dbReference type="KEGG" id="spir:CWM47_02975"/>
<evidence type="ECO:0000259" key="1">
    <source>
        <dbReference type="PROSITE" id="PS50925"/>
    </source>
</evidence>
<accession>A0A2K8YTB4</accession>
<name>A0A2K8YTB4_9BACT</name>
<dbReference type="PROSITE" id="PS50925">
    <property type="entry name" value="BLUF"/>
    <property type="match status" value="1"/>
</dbReference>
<sequence length="138" mass="16290">MDYCIVYLSSFLVHNDELLHIMHESKKNNRALGITGVLLYFNGSVIEVLEGKEENVKNAYETISRDSRHKHLIQLYANPVKKRYFPDWFMGYKTSTTIQFDHLKKLIPFNDNPSLQIPHKDNIILALVQLFYKNNYRN</sequence>
<keyword evidence="3" id="KW-1185">Reference proteome</keyword>
<dbReference type="RefSeq" id="WP_100986289.1">
    <property type="nucleotide sequence ID" value="NZ_CP025096.1"/>
</dbReference>
<feature type="domain" description="BLUF" evidence="1">
    <location>
        <begin position="1"/>
        <end position="91"/>
    </location>
</feature>
<dbReference type="Proteomes" id="UP000232883">
    <property type="component" value="Chromosome"/>
</dbReference>
<dbReference type="GO" id="GO:0071949">
    <property type="term" value="F:FAD binding"/>
    <property type="evidence" value="ECO:0007669"/>
    <property type="project" value="InterPro"/>
</dbReference>
<gene>
    <name evidence="2" type="ORF">CWM47_02975</name>
</gene>
<dbReference type="SUPFAM" id="SSF54975">
    <property type="entry name" value="Acylphosphatase/BLUF domain-like"/>
    <property type="match status" value="1"/>
</dbReference>
<dbReference type="EMBL" id="CP025096">
    <property type="protein sequence ID" value="AUD00866.1"/>
    <property type="molecule type" value="Genomic_DNA"/>
</dbReference>
<evidence type="ECO:0000313" key="2">
    <source>
        <dbReference type="EMBL" id="AUD00866.1"/>
    </source>
</evidence>
<protein>
    <recommendedName>
        <fullName evidence="1">BLUF domain-containing protein</fullName>
    </recommendedName>
</protein>